<evidence type="ECO:0000256" key="3">
    <source>
        <dbReference type="ARBA" id="ARBA00022571"/>
    </source>
</evidence>
<proteinExistence type="inferred from homology"/>
<dbReference type="FunFam" id="3.40.640.10:FF:000004">
    <property type="entry name" value="Acetylornithine aminotransferase"/>
    <property type="match status" value="1"/>
</dbReference>
<dbReference type="Gene3D" id="3.90.1150.10">
    <property type="entry name" value="Aspartate Aminotransferase, domain 1"/>
    <property type="match status" value="1"/>
</dbReference>
<feature type="binding site" evidence="10">
    <location>
        <position position="294"/>
    </location>
    <ligand>
        <name>substrate</name>
    </ligand>
</feature>
<gene>
    <name evidence="10 11" type="primary">bioA</name>
    <name evidence="11" type="ORF">MBUL_01090</name>
</gene>
<feature type="binding site" evidence="10">
    <location>
        <begin position="138"/>
        <end position="139"/>
    </location>
    <ligand>
        <name>pyridoxal 5'-phosphate</name>
        <dbReference type="ChEBI" id="CHEBI:597326"/>
    </ligand>
</feature>
<comment type="function">
    <text evidence="10">Catalyzes the transfer of the alpha-amino group from S-adenosyl-L-methionine (SAM) to 7-keto-8-aminopelargonic acid (KAPA) to form 7,8-diaminopelargonic acid (DAPA). It is the only aminotransferase known to utilize SAM as an amino donor.</text>
</comment>
<feature type="binding site" evidence="10">
    <location>
        <position position="78"/>
    </location>
    <ligand>
        <name>substrate</name>
    </ligand>
</feature>
<dbReference type="GO" id="GO:0005737">
    <property type="term" value="C:cytoplasm"/>
    <property type="evidence" value="ECO:0007669"/>
    <property type="project" value="UniProtKB-SubCell"/>
</dbReference>
<evidence type="ECO:0000256" key="2">
    <source>
        <dbReference type="ARBA" id="ARBA00005063"/>
    </source>
</evidence>
<comment type="pathway">
    <text evidence="2 10">Cofactor biosynthesis; biotin biosynthesis; 7,8-diaminononanoate from 8-amino-7-oxononanoate (SAM route): step 1/1.</text>
</comment>
<dbReference type="InterPro" id="IPR049704">
    <property type="entry name" value="Aminotrans_3_PPA_site"/>
</dbReference>
<comment type="subcellular location">
    <subcellularLocation>
        <location evidence="10">Cytoplasm</location>
    </subcellularLocation>
</comment>
<evidence type="ECO:0000313" key="11">
    <source>
        <dbReference type="EMBL" id="CAA2101266.1"/>
    </source>
</evidence>
<evidence type="ECO:0000256" key="6">
    <source>
        <dbReference type="ARBA" id="ARBA00022691"/>
    </source>
</evidence>
<keyword evidence="5 10" id="KW-0808">Transferase</keyword>
<dbReference type="GO" id="GO:0009102">
    <property type="term" value="P:biotin biosynthetic process"/>
    <property type="evidence" value="ECO:0007669"/>
    <property type="project" value="UniProtKB-UniRule"/>
</dbReference>
<feature type="binding site" evidence="10">
    <location>
        <begin position="329"/>
        <end position="330"/>
    </location>
    <ligand>
        <name>pyridoxal 5'-phosphate</name>
        <dbReference type="ChEBI" id="CHEBI:597326"/>
    </ligand>
</feature>
<feature type="binding site" evidence="10">
    <location>
        <position position="412"/>
    </location>
    <ligand>
        <name>substrate</name>
    </ligand>
</feature>
<accession>A0A679IY53</accession>
<dbReference type="EC" id="2.6.1.62" evidence="10"/>
<dbReference type="UniPathway" id="UPA00078">
    <property type="reaction ID" value="UER00160"/>
</dbReference>
<dbReference type="NCBIfam" id="TIGR00508">
    <property type="entry name" value="bioA"/>
    <property type="match status" value="1"/>
</dbReference>
<dbReference type="InterPro" id="IPR015422">
    <property type="entry name" value="PyrdxlP-dep_Trfase_small"/>
</dbReference>
<dbReference type="GO" id="GO:0006526">
    <property type="term" value="P:L-arginine biosynthetic process"/>
    <property type="evidence" value="ECO:0007669"/>
    <property type="project" value="UniProtKB-KW"/>
</dbReference>
<keyword evidence="8 10" id="KW-0663">Pyridoxal phosphate</keyword>
<comment type="similarity">
    <text evidence="10">Belongs to the class-III pyridoxal-phosphate-dependent aminotransferase family. BioA subfamily.</text>
</comment>
<dbReference type="PANTHER" id="PTHR42684:SF17">
    <property type="entry name" value="ADENOSYLMETHIONINE-8-AMINO-7-OXONONANOATE AMINOTRANSFERASE"/>
    <property type="match status" value="1"/>
</dbReference>
<dbReference type="InterPro" id="IPR015424">
    <property type="entry name" value="PyrdxlP-dep_Trfase"/>
</dbReference>
<dbReference type="GO" id="GO:0030170">
    <property type="term" value="F:pyridoxal phosphate binding"/>
    <property type="evidence" value="ECO:0007669"/>
    <property type="project" value="UniProtKB-UniRule"/>
</dbReference>
<dbReference type="HAMAP" id="MF_00834">
    <property type="entry name" value="BioA"/>
    <property type="match status" value="1"/>
</dbReference>
<comment type="subunit">
    <text evidence="10">Homodimer.</text>
</comment>
<keyword evidence="4 10" id="KW-0032">Aminotransferase</keyword>
<evidence type="ECO:0000256" key="4">
    <source>
        <dbReference type="ARBA" id="ARBA00022576"/>
    </source>
</evidence>
<sequence>MFADHASGGFKIGLGARSLDRSAAHAHPPRMPTDAKNSLWRPYTQMRNAAPPLEAVRTSGSRIVLADGRELIDGIASWWTAVHGYNHPHIRAAVAAQLETMPHVMFGGLTHAPAERLASRLAALAPGDLDHVFFTDSGSVAVEVALKMAAQMWLNRGIAGRSRFLAFRGGYHGDTMGAMSVCDPEEGMHRRFGAYLPTQVFCDLPRNDATADALDHALAEHGDTLAAIIVEPLVQGAGGMVMHAPETLARVARAAERHGLPLIADEIFTGFGRTGTLFACEQAGIVPDILCLSKALAGGTMALAATIARRPVFEAFLSDDSSAALMHGPTFMANPLACAAANASLDLFETEPRLEQARAIERRLRQGLSGLRGLAGIADIRVLGAIGVVQFARAPDLAALKTRFVEQGVWVRPFGDIVYLTPALTIAPDDLDRLCEAVAHVVRTSADTEAGP</sequence>
<dbReference type="PANTHER" id="PTHR42684">
    <property type="entry name" value="ADENOSYLMETHIONINE-8-AMINO-7-OXONONANOATE AMINOTRANSFERASE"/>
    <property type="match status" value="1"/>
</dbReference>
<comment type="cofactor">
    <cofactor evidence="1 10">
        <name>pyridoxal 5'-phosphate</name>
        <dbReference type="ChEBI" id="CHEBI:597326"/>
    </cofactor>
</comment>
<keyword evidence="7 10" id="KW-0093">Biotin biosynthesis</keyword>
<keyword evidence="3" id="KW-0055">Arginine biosynthesis</keyword>
<evidence type="ECO:0000256" key="5">
    <source>
        <dbReference type="ARBA" id="ARBA00022679"/>
    </source>
</evidence>
<dbReference type="NCBIfam" id="NF004624">
    <property type="entry name" value="PRK05964.1"/>
    <property type="match status" value="1"/>
</dbReference>
<organism evidence="11">
    <name type="scientific">Methylobacterium bullatum</name>
    <dbReference type="NCBI Taxonomy" id="570505"/>
    <lineage>
        <taxon>Bacteria</taxon>
        <taxon>Pseudomonadati</taxon>
        <taxon>Pseudomonadota</taxon>
        <taxon>Alphaproteobacteria</taxon>
        <taxon>Hyphomicrobiales</taxon>
        <taxon>Methylobacteriaceae</taxon>
        <taxon>Methylobacterium</taxon>
    </lineage>
</organism>
<dbReference type="EMBL" id="LR743504">
    <property type="protein sequence ID" value="CAA2101266.1"/>
    <property type="molecule type" value="Genomic_DNA"/>
</dbReference>
<keyword evidence="10" id="KW-0963">Cytoplasm</keyword>
<feature type="binding site" evidence="10">
    <location>
        <position position="265"/>
    </location>
    <ligand>
        <name>pyridoxal 5'-phosphate</name>
        <dbReference type="ChEBI" id="CHEBI:597326"/>
    </ligand>
</feature>
<dbReference type="InterPro" id="IPR005815">
    <property type="entry name" value="BioA"/>
</dbReference>
<dbReference type="Pfam" id="PF00202">
    <property type="entry name" value="Aminotran_3"/>
    <property type="match status" value="1"/>
</dbReference>
<keyword evidence="3" id="KW-0028">Amino-acid biosynthesis</keyword>
<evidence type="ECO:0000256" key="10">
    <source>
        <dbReference type="HAMAP-Rule" id="MF_00834"/>
    </source>
</evidence>
<protein>
    <recommendedName>
        <fullName evidence="10">Adenosylmethionine-8-amino-7-oxononanoate aminotransferase</fullName>
        <ecNumber evidence="10">2.6.1.62</ecNumber>
    </recommendedName>
    <alternativeName>
        <fullName evidence="10">7,8-diamino-pelargonic acid aminotransferase</fullName>
        <shortName evidence="10">DAPA AT</shortName>
        <shortName evidence="10">DAPA aminotransferase</shortName>
    </alternativeName>
    <alternativeName>
        <fullName evidence="10">7,8-diaminononanoate synthase</fullName>
        <shortName evidence="10">DANS</shortName>
    </alternativeName>
    <alternativeName>
        <fullName evidence="10">Diaminopelargonic acid synthase</fullName>
    </alternativeName>
</protein>
<evidence type="ECO:0000256" key="7">
    <source>
        <dbReference type="ARBA" id="ARBA00022756"/>
    </source>
</evidence>
<dbReference type="PROSITE" id="PS00600">
    <property type="entry name" value="AA_TRANSFER_CLASS_3"/>
    <property type="match status" value="1"/>
</dbReference>
<name>A0A679IY53_9HYPH</name>
<dbReference type="SUPFAM" id="SSF53383">
    <property type="entry name" value="PLP-dependent transferases"/>
    <property type="match status" value="1"/>
</dbReference>
<evidence type="ECO:0000256" key="1">
    <source>
        <dbReference type="ARBA" id="ARBA00001933"/>
    </source>
</evidence>
<feature type="site" description="Participates in the substrate recognition with KAPA and in a stacking interaction with the adenine ring of SAM" evidence="10">
    <location>
        <position position="43"/>
    </location>
</feature>
<dbReference type="GO" id="GO:0004015">
    <property type="term" value="F:adenosylmethionine-8-amino-7-oxononanoate transaminase activity"/>
    <property type="evidence" value="ECO:0007669"/>
    <property type="project" value="UniProtKB-UniRule"/>
</dbReference>
<comment type="catalytic activity">
    <reaction evidence="9 10">
        <text>(8S)-8-amino-7-oxononanoate + S-adenosyl-L-methionine = S-adenosyl-4-methylsulfanyl-2-oxobutanoate + (7R,8S)-7,8-diammoniononanoate</text>
        <dbReference type="Rhea" id="RHEA:16861"/>
        <dbReference type="ChEBI" id="CHEBI:16490"/>
        <dbReference type="ChEBI" id="CHEBI:59789"/>
        <dbReference type="ChEBI" id="CHEBI:149468"/>
        <dbReference type="ChEBI" id="CHEBI:149469"/>
        <dbReference type="EC" id="2.6.1.62"/>
    </reaction>
</comment>
<feature type="modified residue" description="N6-(pyridoxal phosphate)lysine" evidence="10">
    <location>
        <position position="294"/>
    </location>
</feature>
<feature type="binding site" evidence="10">
    <location>
        <position position="171"/>
    </location>
    <ligand>
        <name>substrate</name>
    </ligand>
</feature>
<evidence type="ECO:0000256" key="9">
    <source>
        <dbReference type="ARBA" id="ARBA00048449"/>
    </source>
</evidence>
<dbReference type="CDD" id="cd00610">
    <property type="entry name" value="OAT_like"/>
    <property type="match status" value="1"/>
</dbReference>
<feature type="binding site" evidence="10">
    <location>
        <position position="328"/>
    </location>
    <ligand>
        <name>substrate</name>
    </ligand>
</feature>
<dbReference type="InterPro" id="IPR005814">
    <property type="entry name" value="Aminotrans_3"/>
</dbReference>
<dbReference type="PIRSF" id="PIRSF000521">
    <property type="entry name" value="Transaminase_4ab_Lys_Orn"/>
    <property type="match status" value="1"/>
</dbReference>
<reference evidence="11" key="1">
    <citation type="submission" date="2019-12" db="EMBL/GenBank/DDBJ databases">
        <authorList>
            <person name="Cremers G."/>
        </authorList>
    </citation>
    <scope>NUCLEOTIDE SEQUENCE</scope>
    <source>
        <strain evidence="11">Mbul1</strain>
    </source>
</reference>
<dbReference type="AlphaFoldDB" id="A0A679IY53"/>
<evidence type="ECO:0000256" key="8">
    <source>
        <dbReference type="ARBA" id="ARBA00022898"/>
    </source>
</evidence>
<dbReference type="InterPro" id="IPR015421">
    <property type="entry name" value="PyrdxlP-dep_Trfase_major"/>
</dbReference>
<keyword evidence="6 10" id="KW-0949">S-adenosyl-L-methionine</keyword>
<dbReference type="Gene3D" id="3.40.640.10">
    <property type="entry name" value="Type I PLP-dependent aspartate aminotransferase-like (Major domain)"/>
    <property type="match status" value="1"/>
</dbReference>